<dbReference type="EMBL" id="GEDG01028850">
    <property type="protein sequence ID" value="JAP12913.1"/>
    <property type="molecule type" value="Transcribed_RNA"/>
</dbReference>
<feature type="transmembrane region" description="Helical" evidence="1">
    <location>
        <begin position="49"/>
        <end position="68"/>
    </location>
</feature>
<evidence type="ECO:0000313" key="2">
    <source>
        <dbReference type="EMBL" id="JAP12913.1"/>
    </source>
</evidence>
<keyword evidence="1" id="KW-0472">Membrane</keyword>
<keyword evidence="1" id="KW-1133">Transmembrane helix</keyword>
<protein>
    <submittedName>
        <fullName evidence="2">Putative ovule protein</fullName>
    </submittedName>
</protein>
<name>A0A0V0GXS0_SOLCH</name>
<keyword evidence="1" id="KW-0812">Transmembrane</keyword>
<dbReference type="AlphaFoldDB" id="A0A0V0GXS0"/>
<evidence type="ECO:0000256" key="1">
    <source>
        <dbReference type="SAM" id="Phobius"/>
    </source>
</evidence>
<sequence>MLNGVARIIKILGPRCFSSLKRSINFLGKVQVPHCYYSLRKEKKRKHKYPLNLSWTFSYICNFVGSYYP</sequence>
<organism evidence="2">
    <name type="scientific">Solanum chacoense</name>
    <name type="common">Chaco potato</name>
    <dbReference type="NCBI Taxonomy" id="4108"/>
    <lineage>
        <taxon>Eukaryota</taxon>
        <taxon>Viridiplantae</taxon>
        <taxon>Streptophyta</taxon>
        <taxon>Embryophyta</taxon>
        <taxon>Tracheophyta</taxon>
        <taxon>Spermatophyta</taxon>
        <taxon>Magnoliopsida</taxon>
        <taxon>eudicotyledons</taxon>
        <taxon>Gunneridae</taxon>
        <taxon>Pentapetalae</taxon>
        <taxon>asterids</taxon>
        <taxon>lamiids</taxon>
        <taxon>Solanales</taxon>
        <taxon>Solanaceae</taxon>
        <taxon>Solanoideae</taxon>
        <taxon>Solaneae</taxon>
        <taxon>Solanum</taxon>
    </lineage>
</organism>
<proteinExistence type="predicted"/>
<accession>A0A0V0GXS0</accession>
<reference evidence="2" key="1">
    <citation type="submission" date="2015-12" db="EMBL/GenBank/DDBJ databases">
        <title>Gene expression during late stages of embryo sac development: a critical building block for successful pollen-pistil interactions.</title>
        <authorList>
            <person name="Liu Y."/>
            <person name="Joly V."/>
            <person name="Sabar M."/>
            <person name="Matton D.P."/>
        </authorList>
    </citation>
    <scope>NUCLEOTIDE SEQUENCE</scope>
</reference>